<feature type="transmembrane region" description="Helical" evidence="6">
    <location>
        <begin position="60"/>
        <end position="80"/>
    </location>
</feature>
<dbReference type="EMBL" id="CP073347">
    <property type="protein sequence ID" value="UTW12787.1"/>
    <property type="molecule type" value="Genomic_DNA"/>
</dbReference>
<dbReference type="PANTHER" id="PTHR34368">
    <property type="entry name" value="OS01G0962200 PROTEIN"/>
    <property type="match status" value="1"/>
</dbReference>
<feature type="transmembrane region" description="Helical" evidence="6">
    <location>
        <begin position="92"/>
        <end position="116"/>
    </location>
</feature>
<keyword evidence="2 6" id="KW-0812">Transmembrane</keyword>
<evidence type="ECO:0000256" key="6">
    <source>
        <dbReference type="SAM" id="Phobius"/>
    </source>
</evidence>
<keyword evidence="5 6" id="KW-0472">Membrane</keyword>
<feature type="transmembrane region" description="Helical" evidence="6">
    <location>
        <begin position="122"/>
        <end position="142"/>
    </location>
</feature>
<evidence type="ECO:0000256" key="4">
    <source>
        <dbReference type="ARBA" id="ARBA00022989"/>
    </source>
</evidence>
<organism evidence="7 8">
    <name type="scientific">Marinobacterium rhizophilum</name>
    <dbReference type="NCBI Taxonomy" id="420402"/>
    <lineage>
        <taxon>Bacteria</taxon>
        <taxon>Pseudomonadati</taxon>
        <taxon>Pseudomonadota</taxon>
        <taxon>Gammaproteobacteria</taxon>
        <taxon>Oceanospirillales</taxon>
        <taxon>Oceanospirillaceae</taxon>
        <taxon>Marinobacterium</taxon>
    </lineage>
</organism>
<dbReference type="InterPro" id="IPR008901">
    <property type="entry name" value="ACER"/>
</dbReference>
<sequence length="257" mass="28601">MRTPSGSLNTRRPRLSGPRKVAALLVLAAAALLLLLTTSPIAQPLEYHNFADQRSLAGLANAANVLSNLVFVLVSLYGFSRLKRNRRQFAPLLMLYRIFFAGLLLIALGSGFYHLAPDNQTLLWDRLPMTISFTVLTALVVAERIDSRLGLALCPWLLGLGLASVLYWHWLDDLRPYLLVQFGPMLLLPVMIWRFEGPGTGWLWLALGFYVLAKVAELGDDLVYRFSQQLISGHTLKHLLAAASAYMIALKVRDTEG</sequence>
<evidence type="ECO:0000313" key="8">
    <source>
        <dbReference type="Proteomes" id="UP001058461"/>
    </source>
</evidence>
<evidence type="ECO:0000256" key="1">
    <source>
        <dbReference type="ARBA" id="ARBA00004141"/>
    </source>
</evidence>
<reference evidence="7" key="1">
    <citation type="submission" date="2021-04" db="EMBL/GenBank/DDBJ databases">
        <title>Oceanospirillales bacteria with DddD are important DMSP degraders in coastal seawater.</title>
        <authorList>
            <person name="Liu J."/>
        </authorList>
    </citation>
    <scope>NUCLEOTIDE SEQUENCE</scope>
    <source>
        <strain evidence="7">D13-1</strain>
    </source>
</reference>
<dbReference type="Pfam" id="PF05875">
    <property type="entry name" value="Ceramidase"/>
    <property type="match status" value="1"/>
</dbReference>
<dbReference type="Proteomes" id="UP001058461">
    <property type="component" value="Chromosome"/>
</dbReference>
<gene>
    <name evidence="7" type="ORF">KDW95_03670</name>
</gene>
<evidence type="ECO:0000256" key="2">
    <source>
        <dbReference type="ARBA" id="ARBA00022692"/>
    </source>
</evidence>
<feature type="transmembrane region" description="Helical" evidence="6">
    <location>
        <begin position="202"/>
        <end position="219"/>
    </location>
</feature>
<proteinExistence type="predicted"/>
<evidence type="ECO:0000256" key="5">
    <source>
        <dbReference type="ARBA" id="ARBA00023136"/>
    </source>
</evidence>
<evidence type="ECO:0000256" key="3">
    <source>
        <dbReference type="ARBA" id="ARBA00022801"/>
    </source>
</evidence>
<evidence type="ECO:0000313" key="7">
    <source>
        <dbReference type="EMBL" id="UTW12787.1"/>
    </source>
</evidence>
<dbReference type="PANTHER" id="PTHR34368:SF1">
    <property type="entry name" value="OS01G0962200 PROTEIN"/>
    <property type="match status" value="1"/>
</dbReference>
<name>A0ABY5HLV1_9GAMM</name>
<feature type="transmembrane region" description="Helical" evidence="6">
    <location>
        <begin position="149"/>
        <end position="170"/>
    </location>
</feature>
<keyword evidence="3" id="KW-0378">Hydrolase</keyword>
<comment type="subcellular location">
    <subcellularLocation>
        <location evidence="1">Membrane</location>
        <topology evidence="1">Multi-pass membrane protein</topology>
    </subcellularLocation>
</comment>
<keyword evidence="4 6" id="KW-1133">Transmembrane helix</keyword>
<protein>
    <submittedName>
        <fullName evidence="7">Ceramidase domain-containing protein</fullName>
    </submittedName>
</protein>
<accession>A0ABY5HLV1</accession>
<dbReference type="RefSeq" id="WP_255854917.1">
    <property type="nucleotide sequence ID" value="NZ_CP073347.1"/>
</dbReference>
<keyword evidence="8" id="KW-1185">Reference proteome</keyword>